<dbReference type="Pfam" id="PF01061">
    <property type="entry name" value="ABC2_membrane"/>
    <property type="match status" value="1"/>
</dbReference>
<sequence>MITIKKQYIALYTLIKHEYMRIIRIANQVFIPPIINSTLYILIFGTIIGKQIGLINHNMNYSSFITPGLIIMSVIINSYNNVSSSLFNARFQKNIEEILISPMSDNLLLIGYTFGGILRGMIVSVLVYTVSCFFYFIPIKHLALTILIIILVSSIFSLTGFTNALLAKNFDDITIIPNFFLTPLTYLGGIFYTSNMLSNTWKTILYINPIFYMIKILRYAITNNEEKNINISIFIICIIIIVFFTINKILLKKGIGLRN</sequence>
<feature type="transmembrane region" description="Helical" evidence="6">
    <location>
        <begin position="173"/>
        <end position="192"/>
    </location>
</feature>
<evidence type="ECO:0000313" key="9">
    <source>
        <dbReference type="Proteomes" id="UP001360424"/>
    </source>
</evidence>
<dbReference type="PANTHER" id="PTHR43332">
    <property type="entry name" value="INNER MEMBRANE TRANSPORT PERMEASE YADH-RELATED"/>
    <property type="match status" value="1"/>
</dbReference>
<feature type="transmembrane region" description="Helical" evidence="6">
    <location>
        <begin position="29"/>
        <end position="49"/>
    </location>
</feature>
<proteinExistence type="inferred from homology"/>
<evidence type="ECO:0000259" key="7">
    <source>
        <dbReference type="PROSITE" id="PS51012"/>
    </source>
</evidence>
<name>A0ABZ2H145_9GAMM</name>
<dbReference type="InterPro" id="IPR000412">
    <property type="entry name" value="ABC_2_transport"/>
</dbReference>
<keyword evidence="5 6" id="KW-0472">Membrane</keyword>
<evidence type="ECO:0000256" key="3">
    <source>
        <dbReference type="ARBA" id="ARBA00022692"/>
    </source>
</evidence>
<dbReference type="RefSeq" id="WP_338521339.1">
    <property type="nucleotide sequence ID" value="NZ_CP135136.1"/>
</dbReference>
<evidence type="ECO:0000256" key="4">
    <source>
        <dbReference type="ARBA" id="ARBA00022989"/>
    </source>
</evidence>
<dbReference type="NCBIfam" id="NF011648">
    <property type="entry name" value="PRK15066.1"/>
    <property type="match status" value="1"/>
</dbReference>
<keyword evidence="6" id="KW-0813">Transport</keyword>
<feature type="transmembrane region" description="Helical" evidence="6">
    <location>
        <begin position="109"/>
        <end position="137"/>
    </location>
</feature>
<dbReference type="InterPro" id="IPR052522">
    <property type="entry name" value="ABC-2_transport_permease"/>
</dbReference>
<feature type="domain" description="ABC transmembrane type-2" evidence="7">
    <location>
        <begin position="24"/>
        <end position="254"/>
    </location>
</feature>
<accession>A0ABZ2H145</accession>
<evidence type="ECO:0000256" key="1">
    <source>
        <dbReference type="ARBA" id="ARBA00004141"/>
    </source>
</evidence>
<keyword evidence="6" id="KW-1003">Cell membrane</keyword>
<organism evidence="8 9">
    <name type="scientific">Candidatus Legionella polyplacis</name>
    <dbReference type="NCBI Taxonomy" id="2005262"/>
    <lineage>
        <taxon>Bacteria</taxon>
        <taxon>Pseudomonadati</taxon>
        <taxon>Pseudomonadota</taxon>
        <taxon>Gammaproteobacteria</taxon>
        <taxon>Legionellales</taxon>
        <taxon>Legionellaceae</taxon>
        <taxon>Legionella</taxon>
    </lineage>
</organism>
<feature type="transmembrane region" description="Helical" evidence="6">
    <location>
        <begin position="233"/>
        <end position="251"/>
    </location>
</feature>
<dbReference type="InterPro" id="IPR047817">
    <property type="entry name" value="ABC2_TM_bact-type"/>
</dbReference>
<keyword evidence="3 6" id="KW-0812">Transmembrane</keyword>
<gene>
    <name evidence="8" type="ORF">RQL38_01840</name>
</gene>
<comment type="subcellular location">
    <subcellularLocation>
        <location evidence="6">Cell inner membrane</location>
        <topology evidence="6">Multi-pass membrane protein</topology>
    </subcellularLocation>
    <subcellularLocation>
        <location evidence="1">Membrane</location>
        <topology evidence="1">Multi-pass membrane protein</topology>
    </subcellularLocation>
</comment>
<evidence type="ECO:0000313" key="8">
    <source>
        <dbReference type="EMBL" id="WWR11888.1"/>
    </source>
</evidence>
<dbReference type="PROSITE" id="PS51012">
    <property type="entry name" value="ABC_TM2"/>
    <property type="match status" value="1"/>
</dbReference>
<feature type="transmembrane region" description="Helical" evidence="6">
    <location>
        <begin position="61"/>
        <end position="79"/>
    </location>
</feature>
<keyword evidence="9" id="KW-1185">Reference proteome</keyword>
<dbReference type="InterPro" id="IPR013525">
    <property type="entry name" value="ABC2_TM"/>
</dbReference>
<dbReference type="EMBL" id="CP135136">
    <property type="protein sequence ID" value="WWR11888.1"/>
    <property type="molecule type" value="Genomic_DNA"/>
</dbReference>
<dbReference type="Proteomes" id="UP001360424">
    <property type="component" value="Chromosome"/>
</dbReference>
<evidence type="ECO:0000256" key="5">
    <source>
        <dbReference type="ARBA" id="ARBA00023136"/>
    </source>
</evidence>
<comment type="similarity">
    <text evidence="2 6">Belongs to the ABC-2 integral membrane protein family.</text>
</comment>
<dbReference type="PANTHER" id="PTHR43332:SF2">
    <property type="entry name" value="INNER MEMBRANE TRANSPORT PERMEASE YADH"/>
    <property type="match status" value="1"/>
</dbReference>
<keyword evidence="4 6" id="KW-1133">Transmembrane helix</keyword>
<dbReference type="PIRSF" id="PIRSF006648">
    <property type="entry name" value="DrrB"/>
    <property type="match status" value="1"/>
</dbReference>
<reference evidence="8" key="1">
    <citation type="submission" date="2023-09" db="EMBL/GenBank/DDBJ databases">
        <title>Genomes of two closely related lineages of the louse Polyplax serrata with different host specificities.</title>
        <authorList>
            <person name="Martinu J."/>
            <person name="Tarabai H."/>
            <person name="Stefka J."/>
            <person name="Hypsa V."/>
        </authorList>
    </citation>
    <scope>NUCLEOTIDE SEQUENCE [LARGE SCALE GENOMIC DNA]</scope>
    <source>
        <strain evidence="8">HR10_N</strain>
    </source>
</reference>
<evidence type="ECO:0000256" key="2">
    <source>
        <dbReference type="ARBA" id="ARBA00007783"/>
    </source>
</evidence>
<feature type="transmembrane region" description="Helical" evidence="6">
    <location>
        <begin position="204"/>
        <end position="221"/>
    </location>
</feature>
<protein>
    <recommendedName>
        <fullName evidence="6">Transport permease protein</fullName>
    </recommendedName>
</protein>
<evidence type="ECO:0000256" key="6">
    <source>
        <dbReference type="RuleBase" id="RU361157"/>
    </source>
</evidence>
<feature type="transmembrane region" description="Helical" evidence="6">
    <location>
        <begin position="144"/>
        <end position="167"/>
    </location>
</feature>